<gene>
    <name evidence="5" type="ORF">S58_71910</name>
</gene>
<dbReference type="GO" id="GO:0045004">
    <property type="term" value="P:DNA replication proofreading"/>
    <property type="evidence" value="ECO:0007669"/>
    <property type="project" value="TreeGrafter"/>
</dbReference>
<dbReference type="RefSeq" id="WP_015670226.1">
    <property type="nucleotide sequence ID" value="NC_020453.1"/>
</dbReference>
<reference evidence="5 6" key="1">
    <citation type="journal article" date="2013" name="Appl. Environ. Microbiol.">
        <title>Genome analysis suggests that the soil oligotrophic bacterium Agromonas oligotrophica (Bradyrhizobium oligotrophicum) is a nitrogen-fixing symbiont of Aeschynomene indica.</title>
        <authorList>
            <person name="Okubo T."/>
            <person name="Fukushima S."/>
            <person name="Itakura M."/>
            <person name="Oshima K."/>
            <person name="Longtonglang A."/>
            <person name="Teaumroong N."/>
            <person name="Mitsui H."/>
            <person name="Hattori M."/>
            <person name="Hattori R."/>
            <person name="Hattori T."/>
            <person name="Minamisawa K."/>
        </authorList>
    </citation>
    <scope>NUCLEOTIDE SEQUENCE [LARGE SCALE GENOMIC DNA]</scope>
    <source>
        <strain evidence="5 6">S58</strain>
    </source>
</reference>
<dbReference type="PATRIC" id="fig|1245469.3.peg.7346"/>
<dbReference type="PROSITE" id="PS51785">
    <property type="entry name" value="EXOI_C"/>
    <property type="match status" value="1"/>
</dbReference>
<dbReference type="GO" id="GO:0046872">
    <property type="term" value="F:metal ion binding"/>
    <property type="evidence" value="ECO:0007669"/>
    <property type="project" value="UniProtKB-KW"/>
</dbReference>
<evidence type="ECO:0000256" key="1">
    <source>
        <dbReference type="PIRSR" id="PIRSR000977-1"/>
    </source>
</evidence>
<dbReference type="STRING" id="1245469.S58_71910"/>
<dbReference type="KEGG" id="aol:S58_71910"/>
<dbReference type="InterPro" id="IPR013520">
    <property type="entry name" value="Ribonucl_H"/>
</dbReference>
<feature type="binding site" evidence="2">
    <location>
        <position position="9"/>
    </location>
    <ligand>
        <name>Mg(2+)</name>
        <dbReference type="ChEBI" id="CHEBI:18420"/>
        <label>2</label>
    </ligand>
</feature>
<dbReference type="Gene3D" id="3.30.420.10">
    <property type="entry name" value="Ribonuclease H-like superfamily/Ribonuclease H"/>
    <property type="match status" value="1"/>
</dbReference>
<dbReference type="InterPro" id="IPR034747">
    <property type="entry name" value="EXOI_SH3"/>
</dbReference>
<dbReference type="InterPro" id="IPR012337">
    <property type="entry name" value="RNaseH-like_sf"/>
</dbReference>
<dbReference type="GeneID" id="301820847"/>
<feature type="binding site" evidence="2">
    <location>
        <position position="7"/>
    </location>
    <ligand>
        <name>Mg(2+)</name>
        <dbReference type="ChEBI" id="CHEBI:18420"/>
        <label>1</label>
    </ligand>
</feature>
<accession>M5A2P0</accession>
<evidence type="ECO:0000313" key="6">
    <source>
        <dbReference type="Proteomes" id="UP000011841"/>
    </source>
</evidence>
<dbReference type="InterPro" id="IPR058561">
    <property type="entry name" value="Exonuc_1_C"/>
</dbReference>
<name>M5A2P0_9BRAD</name>
<dbReference type="PANTHER" id="PTHR30231">
    <property type="entry name" value="DNA POLYMERASE III SUBUNIT EPSILON"/>
    <property type="match status" value="1"/>
</dbReference>
<dbReference type="EMBL" id="AP012603">
    <property type="protein sequence ID" value="BAM93155.1"/>
    <property type="molecule type" value="Genomic_DNA"/>
</dbReference>
<feature type="domain" description="ExoI C-terminal" evidence="4">
    <location>
        <begin position="338"/>
        <end position="455"/>
    </location>
</feature>
<sequence length="455" mass="51251">MAFVLYDVETSGLNRRFDQILQFAAVRTDADLVETGRFETRSRLMPHVIPSPMALHITGLTIDDANSASRPSHYSMVCEIANTFASWCPATFLGFNSIRFDEEFLRQAFYQCLHPVFLTNTNGNARADVLNLMRAATTLYPTVIRPGIEIDGRLSHRLGPLAATNGVAQGRAHDAEADVDAMLGLCRLVRDGAPALWSAFLRYSSKAAVADLVRDEEAFAYFDFFGTPRVMHFLTGVGVSPNDANAHYCLDLECDIDGLRRLNDAALTERLAQEPKPIRRLKINSSPLLYPLWDIDADRFLDLTEDELTRRASSVRADEGFMSALTRAAASHEPVFAPSEHVELQIYGGNFFSDADLELCRRFHASPWEVRTEFVARFDDRRLKRLARRLIYYESPHLLEEADRRAIAEDISLRRRGEGKHVFPPWTTIAQAQAELDAMGDEASEAFKLAFRDLQ</sequence>
<dbReference type="PANTHER" id="PTHR30231:SF41">
    <property type="entry name" value="DNA POLYMERASE III SUBUNIT EPSILON"/>
    <property type="match status" value="1"/>
</dbReference>
<dbReference type="Gene3D" id="3.30.1520.20">
    <property type="entry name" value="Exonuclease ExoI, domain 2"/>
    <property type="match status" value="1"/>
</dbReference>
<dbReference type="PROSITE" id="PS51784">
    <property type="entry name" value="EXOI_SH3"/>
    <property type="match status" value="1"/>
</dbReference>
<feature type="domain" description="ExoI SH3-like" evidence="3">
    <location>
        <begin position="194"/>
        <end position="333"/>
    </location>
</feature>
<protein>
    <submittedName>
        <fullName evidence="5">Exodeoxyribonuclease I</fullName>
    </submittedName>
</protein>
<evidence type="ECO:0000313" key="5">
    <source>
        <dbReference type="EMBL" id="BAM93155.1"/>
    </source>
</evidence>
<dbReference type="Proteomes" id="UP000011841">
    <property type="component" value="Chromosome"/>
</dbReference>
<dbReference type="PIRSF" id="PIRSF000977">
    <property type="entry name" value="Exodeoxyribonuclease_I"/>
    <property type="match status" value="1"/>
</dbReference>
<dbReference type="GO" id="GO:0005829">
    <property type="term" value="C:cytosol"/>
    <property type="evidence" value="ECO:0007669"/>
    <property type="project" value="TreeGrafter"/>
</dbReference>
<dbReference type="AlphaFoldDB" id="M5A2P0"/>
<keyword evidence="6" id="KW-1185">Reference proteome</keyword>
<dbReference type="GO" id="GO:0003677">
    <property type="term" value="F:DNA binding"/>
    <property type="evidence" value="ECO:0007669"/>
    <property type="project" value="UniProtKB-KW"/>
</dbReference>
<dbReference type="Gene3D" id="1.20.1280.70">
    <property type="entry name" value="Exonuclease ExoI, domain 3"/>
    <property type="match status" value="1"/>
</dbReference>
<dbReference type="SMART" id="SM00479">
    <property type="entry name" value="EXOIII"/>
    <property type="match status" value="1"/>
</dbReference>
<dbReference type="SUPFAM" id="SSF53098">
    <property type="entry name" value="Ribonuclease H-like"/>
    <property type="match status" value="1"/>
</dbReference>
<dbReference type="InterPro" id="IPR036397">
    <property type="entry name" value="RNaseH_sf"/>
</dbReference>
<dbReference type="Pfam" id="PF00929">
    <property type="entry name" value="RNase_T"/>
    <property type="match status" value="1"/>
</dbReference>
<dbReference type="eggNOG" id="COG2925">
    <property type="taxonomic scope" value="Bacteria"/>
</dbReference>
<evidence type="ECO:0000259" key="4">
    <source>
        <dbReference type="PROSITE" id="PS51785"/>
    </source>
</evidence>
<feature type="binding site" evidence="1">
    <location>
        <position position="9"/>
    </location>
    <ligand>
        <name>substrate</name>
    </ligand>
</feature>
<keyword evidence="2" id="KW-0479">Metal-binding</keyword>
<feature type="binding site" evidence="2">
    <location>
        <position position="178"/>
    </location>
    <ligand>
        <name>Mg(2+)</name>
        <dbReference type="ChEBI" id="CHEBI:18420"/>
        <label>2</label>
    </ligand>
</feature>
<keyword evidence="2" id="KW-0460">Magnesium</keyword>
<dbReference type="InterPro" id="IPR038649">
    <property type="entry name" value="EXOI_SH3_sf"/>
</dbReference>
<dbReference type="GO" id="GO:0008310">
    <property type="term" value="F:single-stranded DNA 3'-5' DNA exonuclease activity"/>
    <property type="evidence" value="ECO:0007669"/>
    <property type="project" value="UniProtKB-EC"/>
</dbReference>
<dbReference type="OrthoDB" id="9763470at2"/>
<evidence type="ECO:0000256" key="2">
    <source>
        <dbReference type="PIRSR" id="PIRSR000977-2"/>
    </source>
</evidence>
<feature type="binding site" evidence="1">
    <location>
        <position position="157"/>
    </location>
    <ligand>
        <name>substrate</name>
    </ligand>
</feature>
<proteinExistence type="predicted"/>
<organism evidence="5 6">
    <name type="scientific">Bradyrhizobium oligotrophicum S58</name>
    <dbReference type="NCBI Taxonomy" id="1245469"/>
    <lineage>
        <taxon>Bacteria</taxon>
        <taxon>Pseudomonadati</taxon>
        <taxon>Pseudomonadota</taxon>
        <taxon>Alphaproteobacteria</taxon>
        <taxon>Hyphomicrobiales</taxon>
        <taxon>Nitrobacteraceae</taxon>
        <taxon>Bradyrhizobium</taxon>
    </lineage>
</organism>
<comment type="cofactor">
    <cofactor evidence="2">
        <name>Mg(2+)</name>
        <dbReference type="ChEBI" id="CHEBI:18420"/>
    </cofactor>
    <text evidence="2">Binds 2 Mg(2+) ions per monomer.</text>
</comment>
<dbReference type="Pfam" id="PF26016">
    <property type="entry name" value="ExoI_C"/>
    <property type="match status" value="1"/>
</dbReference>
<dbReference type="HOGENOM" id="CLU_043508_1_0_5"/>
<dbReference type="InterPro" id="IPR023607">
    <property type="entry name" value="Exodeoxyribonuclease_I"/>
</dbReference>
<evidence type="ECO:0000259" key="3">
    <source>
        <dbReference type="PROSITE" id="PS51784"/>
    </source>
</evidence>